<gene>
    <name evidence="1" type="ORF">L484_004527</name>
</gene>
<dbReference type="Proteomes" id="UP000030645">
    <property type="component" value="Unassembled WGS sequence"/>
</dbReference>
<protein>
    <submittedName>
        <fullName evidence="1">Uncharacterized protein</fullName>
    </submittedName>
</protein>
<reference evidence="2" key="1">
    <citation type="submission" date="2013-01" db="EMBL/GenBank/DDBJ databases">
        <title>Draft Genome Sequence of a Mulberry Tree, Morus notabilis C.K. Schneid.</title>
        <authorList>
            <person name="He N."/>
            <person name="Zhao S."/>
        </authorList>
    </citation>
    <scope>NUCLEOTIDE SEQUENCE</scope>
</reference>
<keyword evidence="2" id="KW-1185">Reference proteome</keyword>
<proteinExistence type="predicted"/>
<sequence>MGFAIELAGKDTTASGCVSKARGRLAMLEMVETMRGWSPMLAMASGARTVVGERRRCDCDGTGGGLE</sequence>
<evidence type="ECO:0000313" key="1">
    <source>
        <dbReference type="EMBL" id="EXB38732.1"/>
    </source>
</evidence>
<evidence type="ECO:0000313" key="2">
    <source>
        <dbReference type="Proteomes" id="UP000030645"/>
    </source>
</evidence>
<dbReference type="EMBL" id="KE343702">
    <property type="protein sequence ID" value="EXB38732.1"/>
    <property type="molecule type" value="Genomic_DNA"/>
</dbReference>
<accession>W9QS15</accession>
<name>W9QS15_9ROSA</name>
<organism evidence="1 2">
    <name type="scientific">Morus notabilis</name>
    <dbReference type="NCBI Taxonomy" id="981085"/>
    <lineage>
        <taxon>Eukaryota</taxon>
        <taxon>Viridiplantae</taxon>
        <taxon>Streptophyta</taxon>
        <taxon>Embryophyta</taxon>
        <taxon>Tracheophyta</taxon>
        <taxon>Spermatophyta</taxon>
        <taxon>Magnoliopsida</taxon>
        <taxon>eudicotyledons</taxon>
        <taxon>Gunneridae</taxon>
        <taxon>Pentapetalae</taxon>
        <taxon>rosids</taxon>
        <taxon>fabids</taxon>
        <taxon>Rosales</taxon>
        <taxon>Moraceae</taxon>
        <taxon>Moreae</taxon>
        <taxon>Morus</taxon>
    </lineage>
</organism>
<dbReference type="AlphaFoldDB" id="W9QS15"/>